<evidence type="ECO:0000256" key="1">
    <source>
        <dbReference type="ARBA" id="ARBA00022490"/>
    </source>
</evidence>
<dbReference type="InterPro" id="IPR025824">
    <property type="entry name" value="OB-fold_nuc-bd_dom"/>
</dbReference>
<comment type="catalytic activity">
    <reaction evidence="5 6">
        <text>Exonucleolytic cleavage in either 5'- to 3'- or 3'- to 5'-direction to yield nucleoside 5'-phosphates.</text>
        <dbReference type="EC" id="3.1.11.6"/>
    </reaction>
</comment>
<dbReference type="AlphaFoldDB" id="A0A173XZL2"/>
<reference evidence="9 10" key="1">
    <citation type="submission" date="2015-09" db="EMBL/GenBank/DDBJ databases">
        <authorList>
            <consortium name="Pathogen Informatics"/>
        </authorList>
    </citation>
    <scope>NUCLEOTIDE SEQUENCE [LARGE SCALE GENOMIC DNA]</scope>
    <source>
        <strain evidence="9 10">2789STDY5834855</strain>
    </source>
</reference>
<gene>
    <name evidence="5 9" type="primary">xseA</name>
    <name evidence="9" type="ORF">ERS852470_00942</name>
</gene>
<dbReference type="InterPro" id="IPR020579">
    <property type="entry name" value="Exonuc_VII_lsu_C"/>
</dbReference>
<dbReference type="GO" id="GO:0009318">
    <property type="term" value="C:exodeoxyribonuclease VII complex"/>
    <property type="evidence" value="ECO:0007669"/>
    <property type="project" value="UniProtKB-UniRule"/>
</dbReference>
<keyword evidence="1 5" id="KW-0963">Cytoplasm</keyword>
<evidence type="ECO:0000259" key="8">
    <source>
        <dbReference type="Pfam" id="PF13742"/>
    </source>
</evidence>
<feature type="domain" description="OB-fold nucleic acid binding" evidence="8">
    <location>
        <begin position="6"/>
        <end position="101"/>
    </location>
</feature>
<sequence length="411" mass="46443">MKIKTLTVSEVNNYIKKILDNDFILNNLSVRGEISNLKYHSSGHIYFSLKDDNSKINCIMFKSKSYDLDFVLKEGMAVIVSGRASVYSANGTFQLYCDRIEQEGLGELHIKFEKLKEKLSREGYFDEELKKPLPKNPYRIGVVTSETGAAICDIINVIRRRNSKVDIVLYPALVQGEGAYKTVIDGIEYFNKTKSVEVIIIGRGGGSLEELWNFNEEALAYAIHKSNLPIVSAVGHEVDFTISDFVSDFRAATPSQAAEVVVPLERELYREINEFENKLNFIIDSKLSSEKRKLMNLEKVLSLNSPSSKIANAYIEIDNLKEKIEKIIAFKIKSNKEKIFSLNNVLNAHNPINILRKGYAIIEDENGKIIKSKDFFSEDKEIKISMEDGYVIGNFVPIEKGGNCHGQEGKL</sequence>
<evidence type="ECO:0000313" key="9">
    <source>
        <dbReference type="EMBL" id="CUN88660.1"/>
    </source>
</evidence>
<dbReference type="RefSeq" id="WP_042396762.1">
    <property type="nucleotide sequence ID" value="NZ_CYYT01000002.1"/>
</dbReference>
<comment type="function">
    <text evidence="5">Bidirectionally degrades single-stranded DNA into large acid-insoluble oligonucleotides, which are then degraded further into small acid-soluble oligonucleotides.</text>
</comment>
<dbReference type="NCBIfam" id="TIGR00237">
    <property type="entry name" value="xseA"/>
    <property type="match status" value="1"/>
</dbReference>
<dbReference type="EMBL" id="CYZV01000008">
    <property type="protein sequence ID" value="CUN88660.1"/>
    <property type="molecule type" value="Genomic_DNA"/>
</dbReference>
<evidence type="ECO:0000256" key="6">
    <source>
        <dbReference type="RuleBase" id="RU004355"/>
    </source>
</evidence>
<evidence type="ECO:0000256" key="5">
    <source>
        <dbReference type="HAMAP-Rule" id="MF_00378"/>
    </source>
</evidence>
<dbReference type="OrthoDB" id="9802795at2"/>
<dbReference type="GO" id="GO:0008855">
    <property type="term" value="F:exodeoxyribonuclease VII activity"/>
    <property type="evidence" value="ECO:0007669"/>
    <property type="project" value="UniProtKB-UniRule"/>
</dbReference>
<name>A0A173XZL2_9CLOT</name>
<evidence type="ECO:0000259" key="7">
    <source>
        <dbReference type="Pfam" id="PF02601"/>
    </source>
</evidence>
<evidence type="ECO:0000256" key="4">
    <source>
        <dbReference type="ARBA" id="ARBA00022839"/>
    </source>
</evidence>
<evidence type="ECO:0000256" key="3">
    <source>
        <dbReference type="ARBA" id="ARBA00022801"/>
    </source>
</evidence>
<evidence type="ECO:0000256" key="2">
    <source>
        <dbReference type="ARBA" id="ARBA00022722"/>
    </source>
</evidence>
<dbReference type="GO" id="GO:0005737">
    <property type="term" value="C:cytoplasm"/>
    <property type="evidence" value="ECO:0007669"/>
    <property type="project" value="UniProtKB-SubCell"/>
</dbReference>
<dbReference type="HAMAP" id="MF_00378">
    <property type="entry name" value="Exonuc_7_L"/>
    <property type="match status" value="1"/>
</dbReference>
<dbReference type="InterPro" id="IPR003753">
    <property type="entry name" value="Exonuc_VII_L"/>
</dbReference>
<comment type="subunit">
    <text evidence="5">Heterooligomer composed of large and small subunits.</text>
</comment>
<keyword evidence="2 5" id="KW-0540">Nuclease</keyword>
<comment type="similarity">
    <text evidence="5 6">Belongs to the XseA family.</text>
</comment>
<dbReference type="Pfam" id="PF13742">
    <property type="entry name" value="tRNA_anti_2"/>
    <property type="match status" value="1"/>
</dbReference>
<dbReference type="CDD" id="cd04489">
    <property type="entry name" value="ExoVII_LU_OBF"/>
    <property type="match status" value="1"/>
</dbReference>
<dbReference type="PANTHER" id="PTHR30008:SF0">
    <property type="entry name" value="EXODEOXYRIBONUCLEASE 7 LARGE SUBUNIT"/>
    <property type="match status" value="1"/>
</dbReference>
<dbReference type="GO" id="GO:0003676">
    <property type="term" value="F:nucleic acid binding"/>
    <property type="evidence" value="ECO:0007669"/>
    <property type="project" value="InterPro"/>
</dbReference>
<comment type="subcellular location">
    <subcellularLocation>
        <location evidence="5 6">Cytoplasm</location>
    </subcellularLocation>
</comment>
<dbReference type="Proteomes" id="UP000095558">
    <property type="component" value="Unassembled WGS sequence"/>
</dbReference>
<dbReference type="EC" id="3.1.11.6" evidence="5"/>
<proteinExistence type="inferred from homology"/>
<dbReference type="PANTHER" id="PTHR30008">
    <property type="entry name" value="EXODEOXYRIBONUCLEASE 7 LARGE SUBUNIT"/>
    <property type="match status" value="1"/>
</dbReference>
<protein>
    <recommendedName>
        <fullName evidence="5">Exodeoxyribonuclease 7 large subunit</fullName>
        <ecNumber evidence="5">3.1.11.6</ecNumber>
    </recommendedName>
    <alternativeName>
        <fullName evidence="5">Exodeoxyribonuclease VII large subunit</fullName>
        <shortName evidence="5">Exonuclease VII large subunit</shortName>
    </alternativeName>
</protein>
<feature type="domain" description="Exonuclease VII large subunit C-terminal" evidence="7">
    <location>
        <begin position="124"/>
        <end position="338"/>
    </location>
</feature>
<accession>A0A173XZL2</accession>
<keyword evidence="4 5" id="KW-0269">Exonuclease</keyword>
<dbReference type="GO" id="GO:0006308">
    <property type="term" value="P:DNA catabolic process"/>
    <property type="evidence" value="ECO:0007669"/>
    <property type="project" value="UniProtKB-UniRule"/>
</dbReference>
<evidence type="ECO:0000313" key="10">
    <source>
        <dbReference type="Proteomes" id="UP000095558"/>
    </source>
</evidence>
<dbReference type="Pfam" id="PF02601">
    <property type="entry name" value="Exonuc_VII_L"/>
    <property type="match status" value="1"/>
</dbReference>
<dbReference type="GeneID" id="83011451"/>
<keyword evidence="3 5" id="KW-0378">Hydrolase</keyword>
<organism evidence="9 10">
    <name type="scientific">Clostridium disporicum</name>
    <dbReference type="NCBI Taxonomy" id="84024"/>
    <lineage>
        <taxon>Bacteria</taxon>
        <taxon>Bacillati</taxon>
        <taxon>Bacillota</taxon>
        <taxon>Clostridia</taxon>
        <taxon>Eubacteriales</taxon>
        <taxon>Clostridiaceae</taxon>
        <taxon>Clostridium</taxon>
    </lineage>
</organism>